<comment type="similarity">
    <text evidence="1">Belongs to the barstar family.</text>
</comment>
<dbReference type="Gene3D" id="3.30.370.10">
    <property type="entry name" value="Barstar-like"/>
    <property type="match status" value="1"/>
</dbReference>
<comment type="caution">
    <text evidence="3">The sequence shown here is derived from an EMBL/GenBank/DDBJ whole genome shotgun (WGS) entry which is preliminary data.</text>
</comment>
<dbReference type="Proteomes" id="UP000601768">
    <property type="component" value="Unassembled WGS sequence"/>
</dbReference>
<accession>A0A8J6LZL1</accession>
<feature type="domain" description="Barstar (barnase inhibitor)" evidence="2">
    <location>
        <begin position="2"/>
        <end position="79"/>
    </location>
</feature>
<evidence type="ECO:0000313" key="3">
    <source>
        <dbReference type="EMBL" id="MBC3766220.1"/>
    </source>
</evidence>
<dbReference type="AlphaFoldDB" id="A0A8J6LZL1"/>
<gene>
    <name evidence="3" type="ORF">H8B19_10035</name>
</gene>
<evidence type="ECO:0000313" key="4">
    <source>
        <dbReference type="Proteomes" id="UP000601768"/>
    </source>
</evidence>
<dbReference type="InterPro" id="IPR000468">
    <property type="entry name" value="Barstar"/>
</dbReference>
<proteinExistence type="inferred from homology"/>
<dbReference type="RefSeq" id="WP_186506718.1">
    <property type="nucleotide sequence ID" value="NZ_JACNEP010000007.1"/>
</dbReference>
<name>A0A8J6LZL1_9ALTE</name>
<evidence type="ECO:0000259" key="2">
    <source>
        <dbReference type="Pfam" id="PF01337"/>
    </source>
</evidence>
<reference evidence="3" key="2">
    <citation type="submission" date="2020-08" db="EMBL/GenBank/DDBJ databases">
        <authorList>
            <person name="Lai Q."/>
        </authorList>
    </citation>
    <scope>NUCLEOTIDE SEQUENCE</scope>
    <source>
        <strain evidence="3">S27-2</strain>
    </source>
</reference>
<reference evidence="3" key="1">
    <citation type="journal article" date="2018" name="Int. J. Syst. Evol. Microbiol.">
        <title>Neptunicella marina gen. nov., sp. nov., isolated from surface seawater.</title>
        <authorList>
            <person name="Liu X."/>
            <person name="Lai Q."/>
            <person name="Du Y."/>
            <person name="Zhang X."/>
            <person name="Liu Z."/>
            <person name="Sun F."/>
            <person name="Shao Z."/>
        </authorList>
    </citation>
    <scope>NUCLEOTIDE SEQUENCE</scope>
    <source>
        <strain evidence="3">S27-2</strain>
    </source>
</reference>
<dbReference type="EMBL" id="JACNEP010000007">
    <property type="protein sequence ID" value="MBC3766220.1"/>
    <property type="molecule type" value="Genomic_DNA"/>
</dbReference>
<organism evidence="3 4">
    <name type="scientific">Neptunicella marina</name>
    <dbReference type="NCBI Taxonomy" id="2125989"/>
    <lineage>
        <taxon>Bacteria</taxon>
        <taxon>Pseudomonadati</taxon>
        <taxon>Pseudomonadota</taxon>
        <taxon>Gammaproteobacteria</taxon>
        <taxon>Alteromonadales</taxon>
        <taxon>Alteromonadaceae</taxon>
        <taxon>Neptunicella</taxon>
    </lineage>
</organism>
<sequence length="89" mass="10287">MKINLQGISTKEALHKHLAHSLDLPDWCGHNWDSFWDAITDQITLPHRVVFVGFKQLSKVLPDDAAKLQHSFEQLAVEYPEIECDVTYR</sequence>
<dbReference type="SUPFAM" id="SSF52038">
    <property type="entry name" value="Barstar-related"/>
    <property type="match status" value="1"/>
</dbReference>
<keyword evidence="4" id="KW-1185">Reference proteome</keyword>
<dbReference type="InterPro" id="IPR035905">
    <property type="entry name" value="Barstar-like_sf"/>
</dbReference>
<dbReference type="Pfam" id="PF01337">
    <property type="entry name" value="Barstar"/>
    <property type="match status" value="1"/>
</dbReference>
<protein>
    <submittedName>
        <fullName evidence="3">Barstar family protein</fullName>
    </submittedName>
</protein>
<evidence type="ECO:0000256" key="1">
    <source>
        <dbReference type="ARBA" id="ARBA00006845"/>
    </source>
</evidence>